<dbReference type="Pfam" id="PF01593">
    <property type="entry name" value="Amino_oxidase"/>
    <property type="match status" value="1"/>
</dbReference>
<feature type="chain" id="PRO_5039236476" evidence="3">
    <location>
        <begin position="24"/>
        <end position="463"/>
    </location>
</feature>
<dbReference type="PROSITE" id="PS51318">
    <property type="entry name" value="TAT"/>
    <property type="match status" value="1"/>
</dbReference>
<dbReference type="GO" id="GO:0006598">
    <property type="term" value="P:polyamine catabolic process"/>
    <property type="evidence" value="ECO:0007669"/>
    <property type="project" value="TreeGrafter"/>
</dbReference>
<comment type="caution">
    <text evidence="5">The sequence shown here is derived from an EMBL/GenBank/DDBJ whole genome shotgun (WGS) entry which is preliminary data.</text>
</comment>
<feature type="domain" description="Amine oxidase" evidence="4">
    <location>
        <begin position="52"/>
        <end position="458"/>
    </location>
</feature>
<dbReference type="InterPro" id="IPR050281">
    <property type="entry name" value="Flavin_monoamine_oxidase"/>
</dbReference>
<dbReference type="SUPFAM" id="SSF54373">
    <property type="entry name" value="FAD-linked reductases, C-terminal domain"/>
    <property type="match status" value="1"/>
</dbReference>
<keyword evidence="6" id="KW-1185">Reference proteome</keyword>
<dbReference type="InterPro" id="IPR006311">
    <property type="entry name" value="TAT_signal"/>
</dbReference>
<evidence type="ECO:0000313" key="6">
    <source>
        <dbReference type="Proteomes" id="UP000552883"/>
    </source>
</evidence>
<dbReference type="AlphaFoldDB" id="A0A840XDV1"/>
<keyword evidence="3" id="KW-0732">Signal</keyword>
<dbReference type="Gene3D" id="3.50.50.60">
    <property type="entry name" value="FAD/NAD(P)-binding domain"/>
    <property type="match status" value="1"/>
</dbReference>
<dbReference type="SUPFAM" id="SSF51905">
    <property type="entry name" value="FAD/NAD(P)-binding domain"/>
    <property type="match status" value="1"/>
</dbReference>
<dbReference type="PRINTS" id="PR00420">
    <property type="entry name" value="RNGMNOXGNASE"/>
</dbReference>
<proteinExistence type="inferred from homology"/>
<dbReference type="EMBL" id="JACHBS010000001">
    <property type="protein sequence ID" value="MBB5616516.1"/>
    <property type="molecule type" value="Genomic_DNA"/>
</dbReference>
<dbReference type="GO" id="GO:0046592">
    <property type="term" value="F:polyamine oxidase activity"/>
    <property type="evidence" value="ECO:0007669"/>
    <property type="project" value="TreeGrafter"/>
</dbReference>
<reference evidence="5 6" key="1">
    <citation type="submission" date="2020-08" db="EMBL/GenBank/DDBJ databases">
        <title>Sequencing the genomes of 1000 actinobacteria strains.</title>
        <authorList>
            <person name="Klenk H.-P."/>
        </authorList>
    </citation>
    <scope>NUCLEOTIDE SEQUENCE [LARGE SCALE GENOMIC DNA]</scope>
    <source>
        <strain evidence="5 6">DSM 23889</strain>
    </source>
</reference>
<accession>A0A840XDV1</accession>
<protein>
    <submittedName>
        <fullName evidence="5">Monoamine oxidase</fullName>
    </submittedName>
</protein>
<evidence type="ECO:0000256" key="2">
    <source>
        <dbReference type="ARBA" id="ARBA00023002"/>
    </source>
</evidence>
<feature type="signal peptide" evidence="3">
    <location>
        <begin position="1"/>
        <end position="23"/>
    </location>
</feature>
<dbReference type="Proteomes" id="UP000552883">
    <property type="component" value="Unassembled WGS sequence"/>
</dbReference>
<dbReference type="InterPro" id="IPR036188">
    <property type="entry name" value="FAD/NAD-bd_sf"/>
</dbReference>
<evidence type="ECO:0000256" key="3">
    <source>
        <dbReference type="SAM" id="SignalP"/>
    </source>
</evidence>
<dbReference type="InterPro" id="IPR002937">
    <property type="entry name" value="Amino_oxidase"/>
</dbReference>
<name>A0A840XDV1_9MICO</name>
<dbReference type="RefSeq" id="WP_153982336.1">
    <property type="nucleotide sequence ID" value="NZ_BAAANZ010000007.1"/>
</dbReference>
<dbReference type="PANTHER" id="PTHR10742">
    <property type="entry name" value="FLAVIN MONOAMINE OXIDASE"/>
    <property type="match status" value="1"/>
</dbReference>
<organism evidence="5 6">
    <name type="scientific">Microcella frigidaquae</name>
    <dbReference type="NCBI Taxonomy" id="424758"/>
    <lineage>
        <taxon>Bacteria</taxon>
        <taxon>Bacillati</taxon>
        <taxon>Actinomycetota</taxon>
        <taxon>Actinomycetes</taxon>
        <taxon>Micrococcales</taxon>
        <taxon>Microbacteriaceae</taxon>
        <taxon>Microcella</taxon>
    </lineage>
</organism>
<dbReference type="OrthoDB" id="337830at2"/>
<dbReference type="PROSITE" id="PS51257">
    <property type="entry name" value="PROKAR_LIPOPROTEIN"/>
    <property type="match status" value="1"/>
</dbReference>
<evidence type="ECO:0000256" key="1">
    <source>
        <dbReference type="ARBA" id="ARBA00005995"/>
    </source>
</evidence>
<gene>
    <name evidence="5" type="ORF">BJ959_000012</name>
</gene>
<sequence>MTTISRRQFAGGAMGVAAAAALAACAPLGGGSTGGGSTRGDGLTVVVVGAGVAGLTAARDLQAAGAIVIVLEARDRSGGRTVTEVREGFPLDLGASWIHGVDGNPVSALVLDAGLGTIPTDVESAVGYDVETPDGQLDDALLARAAARLDEAVQRGDDAEVDQPLQVIVDAAASGAPADQARLVRYLAASAIENEYAGPLSELSAFWFDEAETYGGGDAMIDGGYGQVPAVLAEGLDVRLSSPVTAIALGDDGVSVTVASGTVEADAVVVTVPLGVLRRGTIAVDPPLPAEHQAAIAGLGMGSLNKVFLRFDSVFWDDDVDWIGIVPPTGVDPWVDWVTIGRAADAPVLLGFAAGDLGRWVDAQPDAAVVASALTALRTAYPDAPEPLEVLVTRWGADPYAGGSYSFAAVGSDPAMRDTLAEPVGERLVLAGEATSREHPSTVHGALLSGQRAAAAVLDALGA</sequence>
<dbReference type="PANTHER" id="PTHR10742:SF386">
    <property type="entry name" value="LYSINE-SPECIFIC HISTONE DEMETHYLASE 1A"/>
    <property type="match status" value="1"/>
</dbReference>
<evidence type="ECO:0000313" key="5">
    <source>
        <dbReference type="EMBL" id="MBB5616516.1"/>
    </source>
</evidence>
<comment type="similarity">
    <text evidence="1">Belongs to the flavin monoamine oxidase family.</text>
</comment>
<evidence type="ECO:0000259" key="4">
    <source>
        <dbReference type="Pfam" id="PF01593"/>
    </source>
</evidence>
<dbReference type="Gene3D" id="3.90.660.10">
    <property type="match status" value="1"/>
</dbReference>
<keyword evidence="2" id="KW-0560">Oxidoreductase</keyword>